<dbReference type="Proteomes" id="UP000183658">
    <property type="component" value="Unassembled WGS sequence"/>
</dbReference>
<evidence type="ECO:0000256" key="1">
    <source>
        <dbReference type="SAM" id="SignalP"/>
    </source>
</evidence>
<keyword evidence="3" id="KW-1185">Reference proteome</keyword>
<dbReference type="OrthoDB" id="1428473at2"/>
<reference evidence="3" key="1">
    <citation type="submission" date="2016-10" db="EMBL/GenBank/DDBJ databases">
        <authorList>
            <person name="Varghese N."/>
            <person name="Submissions S."/>
        </authorList>
    </citation>
    <scope>NUCLEOTIDE SEQUENCE [LARGE SCALE GENOMIC DNA]</scope>
    <source>
        <strain evidence="3">DSM 15719</strain>
    </source>
</reference>
<dbReference type="RefSeq" id="WP_074721307.1">
    <property type="nucleotide sequence ID" value="NZ_CBCRVS010000001.1"/>
</dbReference>
<protein>
    <recommendedName>
        <fullName evidence="4">Nicotinic acid mononucleotide adenyltransferase</fullName>
    </recommendedName>
</protein>
<feature type="signal peptide" evidence="1">
    <location>
        <begin position="1"/>
        <end position="21"/>
    </location>
</feature>
<dbReference type="EMBL" id="FOFZ01000002">
    <property type="protein sequence ID" value="SEQ32712.1"/>
    <property type="molecule type" value="Genomic_DNA"/>
</dbReference>
<keyword evidence="1" id="KW-0732">Signal</keyword>
<evidence type="ECO:0000313" key="3">
    <source>
        <dbReference type="Proteomes" id="UP000183658"/>
    </source>
</evidence>
<accession>A0A1H9F450</accession>
<dbReference type="SUPFAM" id="SSF160574">
    <property type="entry name" value="BT0923-like"/>
    <property type="match status" value="1"/>
</dbReference>
<evidence type="ECO:0008006" key="4">
    <source>
        <dbReference type="Google" id="ProtNLM"/>
    </source>
</evidence>
<sequence>MKTFIVTLLFLSLTISSYSQEKVQTATKEGMMKIEELPAVVIKSAGEDFSIYLPDRNADPKVRKLQDNFIAYDLGKNFEGYDTYLVTMEIKGGSLAATYDEKGKLIRVVENYKDVKLPAPVIYSVYKAYPGWEIVNDKYLYSQEEGDILKKQYNLKIKNGNDSRKLTVHADGAILAER</sequence>
<proteinExistence type="predicted"/>
<dbReference type="Gene3D" id="3.10.450.360">
    <property type="match status" value="1"/>
</dbReference>
<organism evidence="2 3">
    <name type="scientific">Flavobacterium frigoris</name>
    <dbReference type="NCBI Taxonomy" id="229204"/>
    <lineage>
        <taxon>Bacteria</taxon>
        <taxon>Pseudomonadati</taxon>
        <taxon>Bacteroidota</taxon>
        <taxon>Flavobacteriia</taxon>
        <taxon>Flavobacteriales</taxon>
        <taxon>Flavobacteriaceae</taxon>
        <taxon>Flavobacterium</taxon>
    </lineage>
</organism>
<evidence type="ECO:0000313" key="2">
    <source>
        <dbReference type="EMBL" id="SEQ32712.1"/>
    </source>
</evidence>
<name>A0A1H9F450_FLAFI</name>
<feature type="chain" id="PRO_5010194646" description="Nicotinic acid mononucleotide adenyltransferase" evidence="1">
    <location>
        <begin position="22"/>
        <end position="178"/>
    </location>
</feature>
<dbReference type="AlphaFoldDB" id="A0A1H9F450"/>
<gene>
    <name evidence="2" type="ORF">SAMN05444355_10275</name>
</gene>